<evidence type="ECO:0008006" key="5">
    <source>
        <dbReference type="Google" id="ProtNLM"/>
    </source>
</evidence>
<sequence length="542" mass="59180">MVTAALSDALSHPIQVVRGLQSVHVSSSTPLSTVVKKHFEEQFGNGNLQKVPPLDVNHPPSTYTSGSLVRFRAMVQDTSASPEIYISNLGYGLDSVLHTNSSAEGAFNMHTLQDALDAGTTGRDKWKERIVFWAVSVPGESEWVGKSLDGNHPTSIEASTSSASSMAHKFPFPNTPHVGVLVKSYGTTEFKPSTVHDLVGILTFDPRLNLLGDDEDEDLVPSLHVLFQTPLPTTVVKAAYPMPPARSRTRLEVKDEIVKWLAASALRGDLLAAEYVLMCCIARVQSRSPFLPPPSLQLSRFSSSSDSSALTLQQCLETLFPIVANLPLSINYLNQTPFAPSSSLRDHSEDLRSGTLQLAPGTVVVVDEHGVVEGKLGDQGVRNIATMQSVITAQTLAYAFPFSSYEFPTDLSFVITTSGSKSPFFNTDINVPLQPVAALPSLSSLSEDQLLEYRLWLAGAKSQAASKNAVPITREMAEYIQSEFVRERKEAGGQSLTSDDLSLRMTLAKLETYLRHDAEITKEAWEHVVSLEKERKSRLSLQ</sequence>
<organism evidence="3 4">
    <name type="scientific">Calocera viscosa (strain TUFC12733)</name>
    <dbReference type="NCBI Taxonomy" id="1330018"/>
    <lineage>
        <taxon>Eukaryota</taxon>
        <taxon>Fungi</taxon>
        <taxon>Dikarya</taxon>
        <taxon>Basidiomycota</taxon>
        <taxon>Agaricomycotina</taxon>
        <taxon>Dacrymycetes</taxon>
        <taxon>Dacrymycetales</taxon>
        <taxon>Dacrymycetaceae</taxon>
        <taxon>Calocera</taxon>
    </lineage>
</organism>
<dbReference type="OrthoDB" id="329666at2759"/>
<evidence type="ECO:0000256" key="1">
    <source>
        <dbReference type="ARBA" id="ARBA00004123"/>
    </source>
</evidence>
<dbReference type="Pfam" id="PF09739">
    <property type="entry name" value="MCM_bind"/>
    <property type="match status" value="1"/>
</dbReference>
<comment type="subcellular location">
    <subcellularLocation>
        <location evidence="1">Nucleus</location>
    </subcellularLocation>
</comment>
<dbReference type="GO" id="GO:0003682">
    <property type="term" value="F:chromatin binding"/>
    <property type="evidence" value="ECO:0007669"/>
    <property type="project" value="TreeGrafter"/>
</dbReference>
<proteinExistence type="predicted"/>
<dbReference type="STRING" id="1330018.A0A167FWL1"/>
<dbReference type="GO" id="GO:0006261">
    <property type="term" value="P:DNA-templated DNA replication"/>
    <property type="evidence" value="ECO:0007669"/>
    <property type="project" value="TreeGrafter"/>
</dbReference>
<protein>
    <recommendedName>
        <fullName evidence="5">Mini-chromosome maintenance replisome factor-domain-containing protein</fullName>
    </recommendedName>
</protein>
<dbReference type="Proteomes" id="UP000076738">
    <property type="component" value="Unassembled WGS sequence"/>
</dbReference>
<keyword evidence="4" id="KW-1185">Reference proteome</keyword>
<dbReference type="AlphaFoldDB" id="A0A167FWL1"/>
<dbReference type="PANTHER" id="PTHR13489:SF0">
    <property type="entry name" value="MINI-CHROMOSOME MAINTENANCE COMPLEX-BINDING PROTEIN"/>
    <property type="match status" value="1"/>
</dbReference>
<gene>
    <name evidence="3" type="ORF">CALVIDRAFT_551728</name>
</gene>
<evidence type="ECO:0000256" key="2">
    <source>
        <dbReference type="ARBA" id="ARBA00023242"/>
    </source>
</evidence>
<keyword evidence="2" id="KW-0539">Nucleus</keyword>
<dbReference type="PANTHER" id="PTHR13489">
    <property type="entry name" value="MINI-CHROMOSOME MAINTENANCE COMPLEX-BINDING PROTEIN"/>
    <property type="match status" value="1"/>
</dbReference>
<dbReference type="InterPro" id="IPR019140">
    <property type="entry name" value="MCM_complex-bd"/>
</dbReference>
<dbReference type="GO" id="GO:0005634">
    <property type="term" value="C:nucleus"/>
    <property type="evidence" value="ECO:0007669"/>
    <property type="project" value="UniProtKB-SubCell"/>
</dbReference>
<name>A0A167FWL1_CALVF</name>
<reference evidence="3 4" key="1">
    <citation type="journal article" date="2016" name="Mol. Biol. Evol.">
        <title>Comparative Genomics of Early-Diverging Mushroom-Forming Fungi Provides Insights into the Origins of Lignocellulose Decay Capabilities.</title>
        <authorList>
            <person name="Nagy L.G."/>
            <person name="Riley R."/>
            <person name="Tritt A."/>
            <person name="Adam C."/>
            <person name="Daum C."/>
            <person name="Floudas D."/>
            <person name="Sun H."/>
            <person name="Yadav J.S."/>
            <person name="Pangilinan J."/>
            <person name="Larsson K.H."/>
            <person name="Matsuura K."/>
            <person name="Barry K."/>
            <person name="Labutti K."/>
            <person name="Kuo R."/>
            <person name="Ohm R.A."/>
            <person name="Bhattacharya S.S."/>
            <person name="Shirouzu T."/>
            <person name="Yoshinaga Y."/>
            <person name="Martin F.M."/>
            <person name="Grigoriev I.V."/>
            <person name="Hibbett D.S."/>
        </authorList>
    </citation>
    <scope>NUCLEOTIDE SEQUENCE [LARGE SCALE GENOMIC DNA]</scope>
    <source>
        <strain evidence="3 4">TUFC12733</strain>
    </source>
</reference>
<dbReference type="EMBL" id="KV417359">
    <property type="protein sequence ID" value="KZO89923.1"/>
    <property type="molecule type" value="Genomic_DNA"/>
</dbReference>
<accession>A0A167FWL1</accession>
<evidence type="ECO:0000313" key="3">
    <source>
        <dbReference type="EMBL" id="KZO89923.1"/>
    </source>
</evidence>
<evidence type="ECO:0000313" key="4">
    <source>
        <dbReference type="Proteomes" id="UP000076738"/>
    </source>
</evidence>